<keyword evidence="13" id="KW-0547">Nucleotide-binding</keyword>
<sequence length="338" mass="39654">MSLREYLKERWLQFTLLLAVLTVILLFGVLVMIPGFYLLLVGCAFVSIWFVVWCTDYMRKRSFYKTVENHLAHLDQKYLLPELLESPGFLEGRFLYETLQEMMESMNWRVGEYRRKSDEYKEYIELWVHEVKLPIATGKMILENNRDSYSDSLTEELDKIDDFTEQALFYARSNYVEKDYILKKLNLEELAREVIRKNKKALIKGKFMIDLHDLDASVYSDSKWLAYILNQILANSIKYRREGRTVIEWYAVTEKEKVILCMRDNGMGIPAMDQGRIFEKGFTGSNGRSGKKSTGIGLYLCKKLCEKMGHRIYLTSREGEGCEVFIDFPKGSMTSFLE</sequence>
<evidence type="ECO:0000313" key="13">
    <source>
        <dbReference type="EMBL" id="ANU74963.1"/>
    </source>
</evidence>
<keyword evidence="7" id="KW-0418">Kinase</keyword>
<name>A0A1C7I800_9FIRM</name>
<evidence type="ECO:0000256" key="2">
    <source>
        <dbReference type="ARBA" id="ARBA00004651"/>
    </source>
</evidence>
<dbReference type="InterPro" id="IPR003594">
    <property type="entry name" value="HATPase_dom"/>
</dbReference>
<dbReference type="STRING" id="1796616.A4V09_03820"/>
<evidence type="ECO:0000256" key="10">
    <source>
        <dbReference type="ARBA" id="ARBA00023136"/>
    </source>
</evidence>
<protein>
    <recommendedName>
        <fullName evidence="3">histidine kinase</fullName>
        <ecNumber evidence="3">2.7.13.3</ecNumber>
    </recommendedName>
</protein>
<dbReference type="AlphaFoldDB" id="A0A1C7I800"/>
<dbReference type="SMART" id="SM00387">
    <property type="entry name" value="HATPase_c"/>
    <property type="match status" value="1"/>
</dbReference>
<gene>
    <name evidence="13" type="ORF">A4V09_03820</name>
</gene>
<accession>A0A1C7I800</accession>
<dbReference type="InterPro" id="IPR005467">
    <property type="entry name" value="His_kinase_dom"/>
</dbReference>
<keyword evidence="14" id="KW-1185">Reference proteome</keyword>
<evidence type="ECO:0000256" key="5">
    <source>
        <dbReference type="ARBA" id="ARBA00022679"/>
    </source>
</evidence>
<dbReference type="PROSITE" id="PS50109">
    <property type="entry name" value="HIS_KIN"/>
    <property type="match status" value="1"/>
</dbReference>
<dbReference type="SUPFAM" id="SSF55874">
    <property type="entry name" value="ATPase domain of HSP90 chaperone/DNA topoisomerase II/histidine kinase"/>
    <property type="match status" value="1"/>
</dbReference>
<dbReference type="GO" id="GO:0004721">
    <property type="term" value="F:phosphoprotein phosphatase activity"/>
    <property type="evidence" value="ECO:0007669"/>
    <property type="project" value="TreeGrafter"/>
</dbReference>
<dbReference type="GO" id="GO:0005886">
    <property type="term" value="C:plasma membrane"/>
    <property type="evidence" value="ECO:0007669"/>
    <property type="project" value="UniProtKB-SubCell"/>
</dbReference>
<dbReference type="InterPro" id="IPR004358">
    <property type="entry name" value="Sig_transdc_His_kin-like_C"/>
</dbReference>
<dbReference type="Pfam" id="PF02518">
    <property type="entry name" value="HATPase_c"/>
    <property type="match status" value="1"/>
</dbReference>
<keyword evidence="6 11" id="KW-0812">Transmembrane</keyword>
<feature type="domain" description="Histidine kinase" evidence="12">
    <location>
        <begin position="126"/>
        <end position="332"/>
    </location>
</feature>
<evidence type="ECO:0000256" key="7">
    <source>
        <dbReference type="ARBA" id="ARBA00022777"/>
    </source>
</evidence>
<evidence type="ECO:0000256" key="1">
    <source>
        <dbReference type="ARBA" id="ARBA00000085"/>
    </source>
</evidence>
<dbReference type="Gene3D" id="3.30.565.10">
    <property type="entry name" value="Histidine kinase-like ATPase, C-terminal domain"/>
    <property type="match status" value="1"/>
</dbReference>
<evidence type="ECO:0000256" key="11">
    <source>
        <dbReference type="SAM" id="Phobius"/>
    </source>
</evidence>
<proteinExistence type="predicted"/>
<dbReference type="KEGG" id="byl:A4V09_03820"/>
<dbReference type="PANTHER" id="PTHR45453">
    <property type="entry name" value="PHOSPHATE REGULON SENSOR PROTEIN PHOR"/>
    <property type="match status" value="1"/>
</dbReference>
<organism evidence="13 14">
    <name type="scientific">Blautia pseudococcoides</name>
    <dbReference type="NCBI Taxonomy" id="1796616"/>
    <lineage>
        <taxon>Bacteria</taxon>
        <taxon>Bacillati</taxon>
        <taxon>Bacillota</taxon>
        <taxon>Clostridia</taxon>
        <taxon>Lachnospirales</taxon>
        <taxon>Lachnospiraceae</taxon>
        <taxon>Blautia</taxon>
    </lineage>
</organism>
<dbReference type="PANTHER" id="PTHR45453:SF2">
    <property type="entry name" value="HISTIDINE KINASE"/>
    <property type="match status" value="1"/>
</dbReference>
<keyword evidence="13" id="KW-0067">ATP-binding</keyword>
<evidence type="ECO:0000256" key="4">
    <source>
        <dbReference type="ARBA" id="ARBA00022475"/>
    </source>
</evidence>
<reference evidence="13" key="1">
    <citation type="submission" date="2017-04" db="EMBL/GenBank/DDBJ databases">
        <title>Complete Genome Sequences of Twelve Strains of a Stable Defined Moderately Diverse Mouse Microbiota 2 (sDMDMm2).</title>
        <authorList>
            <person name="Uchimura Y."/>
            <person name="Wyss M."/>
            <person name="Brugiroux S."/>
            <person name="Limenitakis J.P."/>
            <person name="Stecher B."/>
            <person name="McCoy K.D."/>
            <person name="Macpherson A.J."/>
        </authorList>
    </citation>
    <scope>NUCLEOTIDE SEQUENCE</scope>
    <source>
        <strain evidence="13">YL58</strain>
    </source>
</reference>
<dbReference type="GO" id="GO:0005524">
    <property type="term" value="F:ATP binding"/>
    <property type="evidence" value="ECO:0007669"/>
    <property type="project" value="UniProtKB-KW"/>
</dbReference>
<dbReference type="Proteomes" id="UP000092574">
    <property type="component" value="Chromosome"/>
</dbReference>
<feature type="transmembrane region" description="Helical" evidence="11">
    <location>
        <begin position="12"/>
        <end position="30"/>
    </location>
</feature>
<dbReference type="EMBL" id="CP015405">
    <property type="protein sequence ID" value="ANU74963.1"/>
    <property type="molecule type" value="Genomic_DNA"/>
</dbReference>
<dbReference type="GO" id="GO:0000155">
    <property type="term" value="F:phosphorelay sensor kinase activity"/>
    <property type="evidence" value="ECO:0007669"/>
    <property type="project" value="TreeGrafter"/>
</dbReference>
<keyword evidence="5" id="KW-0808">Transferase</keyword>
<evidence type="ECO:0000256" key="6">
    <source>
        <dbReference type="ARBA" id="ARBA00022692"/>
    </source>
</evidence>
<dbReference type="GO" id="GO:0016036">
    <property type="term" value="P:cellular response to phosphate starvation"/>
    <property type="evidence" value="ECO:0007669"/>
    <property type="project" value="TreeGrafter"/>
</dbReference>
<keyword evidence="4" id="KW-1003">Cell membrane</keyword>
<dbReference type="PRINTS" id="PR00344">
    <property type="entry name" value="BCTRLSENSOR"/>
</dbReference>
<feature type="transmembrane region" description="Helical" evidence="11">
    <location>
        <begin position="36"/>
        <end position="55"/>
    </location>
</feature>
<evidence type="ECO:0000256" key="9">
    <source>
        <dbReference type="ARBA" id="ARBA00023012"/>
    </source>
</evidence>
<evidence type="ECO:0000259" key="12">
    <source>
        <dbReference type="PROSITE" id="PS50109"/>
    </source>
</evidence>
<dbReference type="OrthoDB" id="9780487at2"/>
<evidence type="ECO:0000313" key="14">
    <source>
        <dbReference type="Proteomes" id="UP000092574"/>
    </source>
</evidence>
<comment type="catalytic activity">
    <reaction evidence="1">
        <text>ATP + protein L-histidine = ADP + protein N-phospho-L-histidine.</text>
        <dbReference type="EC" id="2.7.13.3"/>
    </reaction>
</comment>
<evidence type="ECO:0000256" key="3">
    <source>
        <dbReference type="ARBA" id="ARBA00012438"/>
    </source>
</evidence>
<dbReference type="InterPro" id="IPR050351">
    <property type="entry name" value="BphY/WalK/GraS-like"/>
</dbReference>
<keyword evidence="8 11" id="KW-1133">Transmembrane helix</keyword>
<evidence type="ECO:0000256" key="8">
    <source>
        <dbReference type="ARBA" id="ARBA00022989"/>
    </source>
</evidence>
<keyword evidence="10 11" id="KW-0472">Membrane</keyword>
<dbReference type="EC" id="2.7.13.3" evidence="3"/>
<keyword evidence="9" id="KW-0902">Two-component regulatory system</keyword>
<dbReference type="InterPro" id="IPR036890">
    <property type="entry name" value="HATPase_C_sf"/>
</dbReference>
<dbReference type="RefSeq" id="WP_065541184.1">
    <property type="nucleotide sequence ID" value="NZ_CP015405.2"/>
</dbReference>
<comment type="subcellular location">
    <subcellularLocation>
        <location evidence="2">Cell membrane</location>
        <topology evidence="2">Multi-pass membrane protein</topology>
    </subcellularLocation>
</comment>